<proteinExistence type="predicted"/>
<evidence type="ECO:0000313" key="2">
    <source>
        <dbReference type="Proteomes" id="UP000525329"/>
    </source>
</evidence>
<accession>A0A853G443</accession>
<organism evidence="1 2">
    <name type="scientific">Candidatus Vesicomyosocius endoextente</name>
    <dbReference type="NCBI Taxonomy" id="2738853"/>
    <lineage>
        <taxon>Bacteria</taxon>
        <taxon>Pseudomonadati</taxon>
        <taxon>Pseudomonadota</taxon>
        <taxon>Gammaproteobacteria</taxon>
        <taxon>Candidatus Pseudothioglobaceae</taxon>
        <taxon>Candidatus Vesicomyidisocius</taxon>
    </lineage>
</organism>
<dbReference type="AlphaFoldDB" id="A0A853G443"/>
<comment type="caution">
    <text evidence="1">The sequence shown here is derived from an EMBL/GenBank/DDBJ whole genome shotgun (WGS) entry which is preliminary data.</text>
</comment>
<protein>
    <submittedName>
        <fullName evidence="1">Uncharacterized protein</fullName>
    </submittedName>
</protein>
<dbReference type="Proteomes" id="UP000525329">
    <property type="component" value="Unassembled WGS sequence"/>
</dbReference>
<dbReference type="EMBL" id="JACCHU010000001">
    <property type="protein sequence ID" value="NYT52128.1"/>
    <property type="molecule type" value="Genomic_DNA"/>
</dbReference>
<sequence>MLLIDIVDKSYPGTLSVLDTSLILTLSANLNRLILGRVAKNFLEFLATLLLISFLLKLNVEPIESIIGLLV</sequence>
<evidence type="ECO:0000313" key="1">
    <source>
        <dbReference type="EMBL" id="NYT52128.1"/>
    </source>
</evidence>
<gene>
    <name evidence="1" type="ORF">H0A74_00860</name>
</gene>
<reference evidence="1 2" key="1">
    <citation type="submission" date="2020-05" db="EMBL/GenBank/DDBJ databases">
        <title>Horizontal transmission and recombination maintain forever young bacterial symbiont genomes.</title>
        <authorList>
            <person name="Russell S.L."/>
            <person name="Pepper-Tunick E."/>
            <person name="Svedberg J."/>
            <person name="Byrne A."/>
            <person name="Ruelas Castillo J."/>
            <person name="Vollmers C."/>
            <person name="Beinart R.A."/>
            <person name="Corbett-Detig R."/>
        </authorList>
    </citation>
    <scope>NUCLEOTIDE SEQUENCE [LARGE SCALE GENOMIC DNA]</scope>
    <source>
        <strain evidence="1">Monterey_2004</strain>
    </source>
</reference>
<name>A0A853G443_9GAMM</name>